<evidence type="ECO:0000313" key="1">
    <source>
        <dbReference type="EMBL" id="TNV74637.1"/>
    </source>
</evidence>
<reference evidence="1" key="1">
    <citation type="submission" date="2019-06" db="EMBL/GenBank/DDBJ databases">
        <authorList>
            <person name="Zheng W."/>
        </authorList>
    </citation>
    <scope>NUCLEOTIDE SEQUENCE</scope>
    <source>
        <strain evidence="1">QDHG01</strain>
    </source>
</reference>
<keyword evidence="2" id="KW-1185">Reference proteome</keyword>
<proteinExistence type="predicted"/>
<organism evidence="1 2">
    <name type="scientific">Halteria grandinella</name>
    <dbReference type="NCBI Taxonomy" id="5974"/>
    <lineage>
        <taxon>Eukaryota</taxon>
        <taxon>Sar</taxon>
        <taxon>Alveolata</taxon>
        <taxon>Ciliophora</taxon>
        <taxon>Intramacronucleata</taxon>
        <taxon>Spirotrichea</taxon>
        <taxon>Stichotrichia</taxon>
        <taxon>Sporadotrichida</taxon>
        <taxon>Halteriidae</taxon>
        <taxon>Halteria</taxon>
    </lineage>
</organism>
<evidence type="ECO:0000313" key="2">
    <source>
        <dbReference type="Proteomes" id="UP000785679"/>
    </source>
</evidence>
<gene>
    <name evidence="1" type="ORF">FGO68_gene3860</name>
</gene>
<dbReference type="Proteomes" id="UP000785679">
    <property type="component" value="Unassembled WGS sequence"/>
</dbReference>
<dbReference type="AlphaFoldDB" id="A0A8J8NGL5"/>
<name>A0A8J8NGL5_HALGN</name>
<sequence>MHLIYQIGTGVDQLNEMAFLGLLKEHLEGCRESQCECAHIAGSLEGLNKFEKYIAKKSTKGGLTECVQRKDSCAYL</sequence>
<protein>
    <submittedName>
        <fullName evidence="1">Uncharacterized protein</fullName>
    </submittedName>
</protein>
<comment type="caution">
    <text evidence="1">The sequence shown here is derived from an EMBL/GenBank/DDBJ whole genome shotgun (WGS) entry which is preliminary data.</text>
</comment>
<accession>A0A8J8NGL5</accession>
<dbReference type="EMBL" id="RRYP01016754">
    <property type="protein sequence ID" value="TNV74637.1"/>
    <property type="molecule type" value="Genomic_DNA"/>
</dbReference>